<evidence type="ECO:0000256" key="1">
    <source>
        <dbReference type="ARBA" id="ARBA00004448"/>
    </source>
</evidence>
<keyword evidence="6" id="KW-0472">Membrane</keyword>
<evidence type="ECO:0000256" key="5">
    <source>
        <dbReference type="ARBA" id="ARBA00023128"/>
    </source>
</evidence>
<keyword evidence="3" id="KW-0999">Mitochondrion inner membrane</keyword>
<keyword evidence="8" id="KW-1185">Reference proteome</keyword>
<evidence type="ECO:0000256" key="4">
    <source>
        <dbReference type="ARBA" id="ARBA00022989"/>
    </source>
</evidence>
<dbReference type="Pfam" id="PF02466">
    <property type="entry name" value="Tim17"/>
    <property type="match status" value="1"/>
</dbReference>
<keyword evidence="2" id="KW-0812">Transmembrane</keyword>
<evidence type="ECO:0000256" key="2">
    <source>
        <dbReference type="ARBA" id="ARBA00022692"/>
    </source>
</evidence>
<evidence type="ECO:0000256" key="3">
    <source>
        <dbReference type="ARBA" id="ARBA00022792"/>
    </source>
</evidence>
<organism evidence="7 8">
    <name type="scientific">Phialemonium thermophilum</name>
    <dbReference type="NCBI Taxonomy" id="223376"/>
    <lineage>
        <taxon>Eukaryota</taxon>
        <taxon>Fungi</taxon>
        <taxon>Dikarya</taxon>
        <taxon>Ascomycota</taxon>
        <taxon>Pezizomycotina</taxon>
        <taxon>Sordariomycetes</taxon>
        <taxon>Sordariomycetidae</taxon>
        <taxon>Cephalothecales</taxon>
        <taxon>Cephalothecaceae</taxon>
        <taxon>Phialemonium</taxon>
    </lineage>
</organism>
<accession>A0ABR3XI00</accession>
<comment type="caution">
    <text evidence="7">The sequence shown here is derived from an EMBL/GenBank/DDBJ whole genome shotgun (WGS) entry which is preliminary data.</text>
</comment>
<protein>
    <submittedName>
        <fullName evidence="7">Uncharacterized protein</fullName>
    </submittedName>
</protein>
<sequence>MASGEEGHYQPKDAVSTAAKGALVTGGAGLFVAAIQNARQKRNVGAWSVLTRGGGTIATFAAVGGVYDFSRIAAANLREKDDHYNSAIGGFLAGAILGLRTGRMPAVLGWGAVTATVLAIYEYSAAGLKRVKDQTELGMDEFERKEYLRKNRRRPIEETLAEVGEGRSIKPPGYEERRRQRLKEKYGVEISPVCADPNA</sequence>
<evidence type="ECO:0000256" key="6">
    <source>
        <dbReference type="ARBA" id="ARBA00023136"/>
    </source>
</evidence>
<keyword evidence="5" id="KW-0496">Mitochondrion</keyword>
<dbReference type="EMBL" id="JAZHXJ010000092">
    <property type="protein sequence ID" value="KAL1875336.1"/>
    <property type="molecule type" value="Genomic_DNA"/>
</dbReference>
<dbReference type="Proteomes" id="UP001586593">
    <property type="component" value="Unassembled WGS sequence"/>
</dbReference>
<evidence type="ECO:0000313" key="8">
    <source>
        <dbReference type="Proteomes" id="UP001586593"/>
    </source>
</evidence>
<gene>
    <name evidence="7" type="ORF">VTK73DRAFT_10120</name>
</gene>
<dbReference type="PANTHER" id="PTHR21382">
    <property type="entry name" value="NADH-UBIQUINONE OXIDOREDUCTASE SUBUNIT"/>
    <property type="match status" value="1"/>
</dbReference>
<dbReference type="InterPro" id="IPR039205">
    <property type="entry name" value="NDUFA11"/>
</dbReference>
<keyword evidence="4" id="KW-1133">Transmembrane helix</keyword>
<dbReference type="PANTHER" id="PTHR21382:SF1">
    <property type="entry name" value="NADH DEHYDROGENASE [UBIQUINONE] 1 ALPHA SUBCOMPLEX SUBUNIT 11"/>
    <property type="match status" value="1"/>
</dbReference>
<reference evidence="7 8" key="1">
    <citation type="journal article" date="2024" name="Commun. Biol.">
        <title>Comparative genomic analysis of thermophilic fungi reveals convergent evolutionary adaptations and gene losses.</title>
        <authorList>
            <person name="Steindorff A.S."/>
            <person name="Aguilar-Pontes M.V."/>
            <person name="Robinson A.J."/>
            <person name="Andreopoulos B."/>
            <person name="LaButti K."/>
            <person name="Kuo A."/>
            <person name="Mondo S."/>
            <person name="Riley R."/>
            <person name="Otillar R."/>
            <person name="Haridas S."/>
            <person name="Lipzen A."/>
            <person name="Grimwood J."/>
            <person name="Schmutz J."/>
            <person name="Clum A."/>
            <person name="Reid I.D."/>
            <person name="Moisan M.C."/>
            <person name="Butler G."/>
            <person name="Nguyen T.T.M."/>
            <person name="Dewar K."/>
            <person name="Conant G."/>
            <person name="Drula E."/>
            <person name="Henrissat B."/>
            <person name="Hansel C."/>
            <person name="Singer S."/>
            <person name="Hutchinson M.I."/>
            <person name="de Vries R.P."/>
            <person name="Natvig D.O."/>
            <person name="Powell A.J."/>
            <person name="Tsang A."/>
            <person name="Grigoriev I.V."/>
        </authorList>
    </citation>
    <scope>NUCLEOTIDE SEQUENCE [LARGE SCALE GENOMIC DNA]</scope>
    <source>
        <strain evidence="7 8">ATCC 24622</strain>
    </source>
</reference>
<evidence type="ECO:0000313" key="7">
    <source>
        <dbReference type="EMBL" id="KAL1875336.1"/>
    </source>
</evidence>
<comment type="subcellular location">
    <subcellularLocation>
        <location evidence="1">Mitochondrion inner membrane</location>
        <topology evidence="1">Multi-pass membrane protein</topology>
    </subcellularLocation>
</comment>
<proteinExistence type="predicted"/>
<name>A0ABR3XI00_9PEZI</name>